<dbReference type="Proteomes" id="UP000823388">
    <property type="component" value="Chromosome 3N"/>
</dbReference>
<evidence type="ECO:0000313" key="3">
    <source>
        <dbReference type="Proteomes" id="UP000823388"/>
    </source>
</evidence>
<comment type="caution">
    <text evidence="2">The sequence shown here is derived from an EMBL/GenBank/DDBJ whole genome shotgun (WGS) entry which is preliminary data.</text>
</comment>
<feature type="compositionally biased region" description="Basic and acidic residues" evidence="1">
    <location>
        <begin position="192"/>
        <end position="220"/>
    </location>
</feature>
<sequence>MAASSLAHGRRPPRGPLRGPCSSAGRRARGLLLRRRWMGTELEAARIWSARSSRGPDAERKEGGETQRGSSSTRPRSLAGGGSRGGAHPNSLPLFPMNHRVAGQPWPRRPHARVAMLPLGCPHRPPTSPAAHPARAAAPPTRTAAAAARRGRALAEPHARLSSRAARPAWGEGGVASALGLPHRPPLPGMARVERETEESRGGENERGECRGRENEGRRK</sequence>
<reference evidence="2" key="1">
    <citation type="submission" date="2020-05" db="EMBL/GenBank/DDBJ databases">
        <title>WGS assembly of Panicum virgatum.</title>
        <authorList>
            <person name="Lovell J.T."/>
            <person name="Jenkins J."/>
            <person name="Shu S."/>
            <person name="Juenger T.E."/>
            <person name="Schmutz J."/>
        </authorList>
    </citation>
    <scope>NUCLEOTIDE SEQUENCE</scope>
    <source>
        <strain evidence="2">AP13</strain>
    </source>
</reference>
<name>A0A8T0UD55_PANVG</name>
<dbReference type="AlphaFoldDB" id="A0A8T0UD55"/>
<organism evidence="2 3">
    <name type="scientific">Panicum virgatum</name>
    <name type="common">Blackwell switchgrass</name>
    <dbReference type="NCBI Taxonomy" id="38727"/>
    <lineage>
        <taxon>Eukaryota</taxon>
        <taxon>Viridiplantae</taxon>
        <taxon>Streptophyta</taxon>
        <taxon>Embryophyta</taxon>
        <taxon>Tracheophyta</taxon>
        <taxon>Spermatophyta</taxon>
        <taxon>Magnoliopsida</taxon>
        <taxon>Liliopsida</taxon>
        <taxon>Poales</taxon>
        <taxon>Poaceae</taxon>
        <taxon>PACMAD clade</taxon>
        <taxon>Panicoideae</taxon>
        <taxon>Panicodae</taxon>
        <taxon>Paniceae</taxon>
        <taxon>Panicinae</taxon>
        <taxon>Panicum</taxon>
        <taxon>Panicum sect. Hiantes</taxon>
    </lineage>
</organism>
<feature type="region of interest" description="Disordered" evidence="1">
    <location>
        <begin position="1"/>
        <end position="27"/>
    </location>
</feature>
<evidence type="ECO:0000313" key="2">
    <source>
        <dbReference type="EMBL" id="KAG2621951.1"/>
    </source>
</evidence>
<feature type="compositionally biased region" description="Low complexity" evidence="1">
    <location>
        <begin position="129"/>
        <end position="148"/>
    </location>
</feature>
<dbReference type="EMBL" id="CM029042">
    <property type="protein sequence ID" value="KAG2621951.1"/>
    <property type="molecule type" value="Genomic_DNA"/>
</dbReference>
<gene>
    <name evidence="2" type="ORF">PVAP13_3NG295300</name>
</gene>
<keyword evidence="3" id="KW-1185">Reference proteome</keyword>
<evidence type="ECO:0000256" key="1">
    <source>
        <dbReference type="SAM" id="MobiDB-lite"/>
    </source>
</evidence>
<feature type="region of interest" description="Disordered" evidence="1">
    <location>
        <begin position="123"/>
        <end position="220"/>
    </location>
</feature>
<feature type="region of interest" description="Disordered" evidence="1">
    <location>
        <begin position="44"/>
        <end position="94"/>
    </location>
</feature>
<feature type="compositionally biased region" description="Basic and acidic residues" evidence="1">
    <location>
        <begin position="54"/>
        <end position="65"/>
    </location>
</feature>
<accession>A0A8T0UD55</accession>
<protein>
    <submittedName>
        <fullName evidence="2">Uncharacterized protein</fullName>
    </submittedName>
</protein>
<proteinExistence type="predicted"/>